<accession>A0A235BZ82</accession>
<comment type="caution">
    <text evidence="1">The sequence shown here is derived from an EMBL/GenBank/DDBJ whole genome shotgun (WGS) entry which is preliminary data.</text>
</comment>
<name>A0A235BZ82_UNCW3</name>
<reference evidence="1 2" key="1">
    <citation type="submission" date="2017-07" db="EMBL/GenBank/DDBJ databases">
        <title>Recovery of genomes from metagenomes via a dereplication, aggregation, and scoring strategy.</title>
        <authorList>
            <person name="Sieber C.M."/>
            <person name="Probst A.J."/>
            <person name="Sharrar A."/>
            <person name="Thomas B.C."/>
            <person name="Hess M."/>
            <person name="Tringe S.G."/>
            <person name="Banfield J.F."/>
        </authorList>
    </citation>
    <scope>NUCLEOTIDE SEQUENCE [LARGE SCALE GENOMIC DNA]</scope>
    <source>
        <strain evidence="1">JGI_Cruoil_03_44_89</strain>
    </source>
</reference>
<evidence type="ECO:0000313" key="1">
    <source>
        <dbReference type="EMBL" id="OYD16855.1"/>
    </source>
</evidence>
<protein>
    <submittedName>
        <fullName evidence="1">Uncharacterized protein</fullName>
    </submittedName>
</protein>
<organism evidence="1 2">
    <name type="scientific">candidate division WOR-3 bacterium JGI_Cruoil_03_44_89</name>
    <dbReference type="NCBI Taxonomy" id="1973748"/>
    <lineage>
        <taxon>Bacteria</taxon>
        <taxon>Bacteria division WOR-3</taxon>
    </lineage>
</organism>
<evidence type="ECO:0000313" key="2">
    <source>
        <dbReference type="Proteomes" id="UP000215215"/>
    </source>
</evidence>
<sequence>MGGFINSNRRQGVSQRYYLIDIIKDLELAHDVKWIELGKTRILPFTEYQIKKYKDIIANIKLLKNIKGTLCAITEVEANDREQAYQKGRTYIHKIISVLRLFLDTYYNGSVRVVIGLEPVIHPSPDYLLPDTSGHPSHSHWREVGIIDKDRIKEFNMGGLKKVCSLCDKNNPSELESSLISAIEWFSMGLLAVNKAMQYVCYVTALETLVTEHSNEKGINAQLAERVPFICWKRRKDVSTRLDLSKRMRDIYNKRSNILHSGYQKISNREIRELNSISRHCIQQFIPMVVLGTKNALKEWIAEKRFSF</sequence>
<proteinExistence type="predicted"/>
<dbReference type="EMBL" id="NOZQ01000047">
    <property type="protein sequence ID" value="OYD16855.1"/>
    <property type="molecule type" value="Genomic_DNA"/>
</dbReference>
<dbReference type="Proteomes" id="UP000215215">
    <property type="component" value="Unassembled WGS sequence"/>
</dbReference>
<dbReference type="AlphaFoldDB" id="A0A235BZ82"/>
<gene>
    <name evidence="1" type="ORF">CH333_02480</name>
</gene>